<evidence type="ECO:0000256" key="3">
    <source>
        <dbReference type="ARBA" id="ARBA00008891"/>
    </source>
</evidence>
<protein>
    <recommendedName>
        <fullName evidence="4 11">Pectinesterase</fullName>
        <ecNumber evidence="4 11">3.1.1.11</ecNumber>
    </recommendedName>
</protein>
<evidence type="ECO:0000256" key="6">
    <source>
        <dbReference type="ARBA" id="ARBA00022729"/>
    </source>
</evidence>
<comment type="caution">
    <text evidence="13">The sequence shown here is derived from an EMBL/GenBank/DDBJ whole genome shotgun (WGS) entry which is preliminary data.</text>
</comment>
<keyword evidence="8 11" id="KW-0063">Aspartyl esterase</keyword>
<keyword evidence="6 11" id="KW-0732">Signal</keyword>
<evidence type="ECO:0000256" key="5">
    <source>
        <dbReference type="ARBA" id="ARBA00022525"/>
    </source>
</evidence>
<keyword evidence="7 11" id="KW-0378">Hydrolase</keyword>
<proteinExistence type="inferred from homology"/>
<comment type="catalytic activity">
    <reaction evidence="9 11">
        <text>[(1-&gt;4)-alpha-D-galacturonosyl methyl ester](n) + n H2O = [(1-&gt;4)-alpha-D-galacturonosyl](n) + n methanol + n H(+)</text>
        <dbReference type="Rhea" id="RHEA:22380"/>
        <dbReference type="Rhea" id="RHEA-COMP:14570"/>
        <dbReference type="Rhea" id="RHEA-COMP:14573"/>
        <dbReference type="ChEBI" id="CHEBI:15377"/>
        <dbReference type="ChEBI" id="CHEBI:15378"/>
        <dbReference type="ChEBI" id="CHEBI:17790"/>
        <dbReference type="ChEBI" id="CHEBI:140522"/>
        <dbReference type="ChEBI" id="CHEBI:140523"/>
        <dbReference type="EC" id="3.1.1.11"/>
    </reaction>
</comment>
<evidence type="ECO:0000313" key="14">
    <source>
        <dbReference type="Proteomes" id="UP000017559"/>
    </source>
</evidence>
<evidence type="ECO:0000256" key="4">
    <source>
        <dbReference type="ARBA" id="ARBA00013229"/>
    </source>
</evidence>
<gene>
    <name evidence="13" type="ORF">Moror_2962</name>
</gene>
<dbReference type="EMBL" id="AWSO01003052">
    <property type="protein sequence ID" value="ESK80743.1"/>
    <property type="molecule type" value="Genomic_DNA"/>
</dbReference>
<evidence type="ECO:0000259" key="12">
    <source>
        <dbReference type="Pfam" id="PF01095"/>
    </source>
</evidence>
<dbReference type="GO" id="GO:0045490">
    <property type="term" value="P:pectin catabolic process"/>
    <property type="evidence" value="ECO:0007669"/>
    <property type="project" value="UniProtKB-UniRule"/>
</dbReference>
<keyword evidence="5 11" id="KW-0964">Secreted</keyword>
<dbReference type="InterPro" id="IPR033131">
    <property type="entry name" value="Pectinesterase_Asp_AS"/>
</dbReference>
<evidence type="ECO:0000256" key="11">
    <source>
        <dbReference type="RuleBase" id="RU000589"/>
    </source>
</evidence>
<dbReference type="GO" id="GO:0030599">
    <property type="term" value="F:pectinesterase activity"/>
    <property type="evidence" value="ECO:0007669"/>
    <property type="project" value="UniProtKB-UniRule"/>
</dbReference>
<sequence length="340" mass="37019">MARITFLLIALVQFFSFATSYGATIAKRGPPAGAILVKANSLDASNGEFSKIQDAVESLPNDGSSQVIYIYGGTYKEQVVITRKGPLMIIGETNSDGSNAVTIVHSSSLSQVNTDEETATLRVHTDNFSMYNIDVKNTFGQASENGQALALSTSGNNQGFYACGFYGYQDTILVNGGTQFFAYCYIEGAVDYIFGQHGRSIFYKCVLASIGKGYITAHGPRFNLDLPFASLVVIDSSTIKAAVDGLQHQVYLGRPWSEYANVAYTSCTLDDSIHPDGWRIWSKDEPHTDHVNFVEYNSQGAGASSNRVSFAKVVNSGADYSIDKVLGSGWEKWVDTRFHN</sequence>
<comment type="similarity">
    <text evidence="3">Belongs to the pectinesterase family.</text>
</comment>
<comment type="function">
    <text evidence="11">Involved in maceration and soft-rotting of plant tissue.</text>
</comment>
<dbReference type="Pfam" id="PF01095">
    <property type="entry name" value="Pectinesterase"/>
    <property type="match status" value="1"/>
</dbReference>
<evidence type="ECO:0000256" key="7">
    <source>
        <dbReference type="ARBA" id="ARBA00022801"/>
    </source>
</evidence>
<dbReference type="PROSITE" id="PS00503">
    <property type="entry name" value="PECTINESTERASE_2"/>
    <property type="match status" value="1"/>
</dbReference>
<keyword evidence="11" id="KW-0961">Cell wall biogenesis/degradation</keyword>
<dbReference type="PANTHER" id="PTHR31321:SF57">
    <property type="entry name" value="PECTINESTERASE 53-RELATED"/>
    <property type="match status" value="1"/>
</dbReference>
<dbReference type="OrthoDB" id="2019149at2759"/>
<accession>V2W1R9</accession>
<dbReference type="InterPro" id="IPR000070">
    <property type="entry name" value="Pectinesterase_cat"/>
</dbReference>
<reference evidence="13 14" key="1">
    <citation type="journal article" date="2014" name="BMC Genomics">
        <title>Genome and secretome analysis of the hemibiotrophic fungal pathogen, Moniliophthora roreri, which causes frosty pod rot disease of cacao: mechanisms of the biotrophic and necrotrophic phases.</title>
        <authorList>
            <person name="Meinhardt L.W."/>
            <person name="Costa G.G.L."/>
            <person name="Thomazella D.P.T."/>
            <person name="Teixeira P.J.P.L."/>
            <person name="Carazzolle M.F."/>
            <person name="Schuster S.C."/>
            <person name="Carlson J.E."/>
            <person name="Guiltinan M.J."/>
            <person name="Mieczkowski P."/>
            <person name="Farmer A."/>
            <person name="Ramaraj T."/>
            <person name="Crozier J."/>
            <person name="Davis R.E."/>
            <person name="Shao J."/>
            <person name="Melnick R.L."/>
            <person name="Pereira G.A.G."/>
            <person name="Bailey B.A."/>
        </authorList>
    </citation>
    <scope>NUCLEOTIDE SEQUENCE [LARGE SCALE GENOMIC DNA]</scope>
    <source>
        <strain evidence="13 14">MCA 2997</strain>
    </source>
</reference>
<dbReference type="HOGENOM" id="CLU_012243_1_0_1"/>
<dbReference type="UniPathway" id="UPA00545">
    <property type="reaction ID" value="UER00823"/>
</dbReference>
<feature type="domain" description="Pectinesterase catalytic" evidence="12">
    <location>
        <begin position="45"/>
        <end position="312"/>
    </location>
</feature>
<evidence type="ECO:0000313" key="13">
    <source>
        <dbReference type="EMBL" id="ESK80743.1"/>
    </source>
</evidence>
<dbReference type="PANTHER" id="PTHR31321">
    <property type="entry name" value="ACYL-COA THIOESTER HYDROLASE YBHC-RELATED"/>
    <property type="match status" value="1"/>
</dbReference>
<dbReference type="GO" id="GO:0005576">
    <property type="term" value="C:extracellular region"/>
    <property type="evidence" value="ECO:0007669"/>
    <property type="project" value="UniProtKB-SubCell"/>
</dbReference>
<evidence type="ECO:0000256" key="8">
    <source>
        <dbReference type="ARBA" id="ARBA00023085"/>
    </source>
</evidence>
<evidence type="ECO:0000256" key="10">
    <source>
        <dbReference type="PROSITE-ProRule" id="PRU10040"/>
    </source>
</evidence>
<keyword evidence="14" id="KW-1185">Reference proteome</keyword>
<feature type="active site" evidence="10">
    <location>
        <position position="191"/>
    </location>
</feature>
<dbReference type="FunFam" id="2.160.20.10:FF:000014">
    <property type="entry name" value="Pectinesterase"/>
    <property type="match status" value="1"/>
</dbReference>
<dbReference type="InterPro" id="IPR011050">
    <property type="entry name" value="Pectin_lyase_fold/virulence"/>
</dbReference>
<feature type="chain" id="PRO_5005148289" description="Pectinesterase" evidence="11">
    <location>
        <begin position="23"/>
        <end position="340"/>
    </location>
</feature>
<comment type="subcellular location">
    <subcellularLocation>
        <location evidence="1 11">Secreted</location>
    </subcellularLocation>
</comment>
<dbReference type="SUPFAM" id="SSF51126">
    <property type="entry name" value="Pectin lyase-like"/>
    <property type="match status" value="1"/>
</dbReference>
<dbReference type="AlphaFoldDB" id="V2W1R9"/>
<dbReference type="InterPro" id="IPR012334">
    <property type="entry name" value="Pectin_lyas_fold"/>
</dbReference>
<dbReference type="EC" id="3.1.1.11" evidence="4 11"/>
<dbReference type="STRING" id="1381753.V2W1R9"/>
<dbReference type="Gene3D" id="2.160.20.10">
    <property type="entry name" value="Single-stranded right-handed beta-helix, Pectin lyase-like"/>
    <property type="match status" value="1"/>
</dbReference>
<dbReference type="KEGG" id="mrr:Moror_2962"/>
<name>V2W1R9_MONRO</name>
<evidence type="ECO:0000256" key="9">
    <source>
        <dbReference type="ARBA" id="ARBA00047928"/>
    </source>
</evidence>
<feature type="signal peptide" evidence="11">
    <location>
        <begin position="1"/>
        <end position="22"/>
    </location>
</feature>
<evidence type="ECO:0000256" key="1">
    <source>
        <dbReference type="ARBA" id="ARBA00004613"/>
    </source>
</evidence>
<organism evidence="13 14">
    <name type="scientific">Moniliophthora roreri (strain MCA 2997)</name>
    <name type="common">Cocoa frosty pod rot fungus</name>
    <name type="synonym">Crinipellis roreri</name>
    <dbReference type="NCBI Taxonomy" id="1381753"/>
    <lineage>
        <taxon>Eukaryota</taxon>
        <taxon>Fungi</taxon>
        <taxon>Dikarya</taxon>
        <taxon>Basidiomycota</taxon>
        <taxon>Agaricomycotina</taxon>
        <taxon>Agaricomycetes</taxon>
        <taxon>Agaricomycetidae</taxon>
        <taxon>Agaricales</taxon>
        <taxon>Marasmiineae</taxon>
        <taxon>Marasmiaceae</taxon>
        <taxon>Moniliophthora</taxon>
    </lineage>
</organism>
<evidence type="ECO:0000256" key="2">
    <source>
        <dbReference type="ARBA" id="ARBA00005184"/>
    </source>
</evidence>
<dbReference type="GO" id="GO:0042545">
    <property type="term" value="P:cell wall modification"/>
    <property type="evidence" value="ECO:0007669"/>
    <property type="project" value="UniProtKB-UniRule"/>
</dbReference>
<comment type="pathway">
    <text evidence="2 11">Glycan metabolism; pectin degradation; 2-dehydro-3-deoxy-D-gluconate from pectin: step 1/5.</text>
</comment>
<dbReference type="Proteomes" id="UP000017559">
    <property type="component" value="Unassembled WGS sequence"/>
</dbReference>